<dbReference type="AlphaFoldDB" id="A0A182W712"/>
<sequence>MEVAAMTTGTGTTAGTVTAARAPFQREVREWQHVDPNTGALLTGRLEADRWVNGPLNSYGKIYETTDGVSQEAKRNANRGYNGTGQTHSTTISHTAKRRSVSERTQPTFFSGECKNLHDIWEFMMELTPGQMTARPAYVRQMNH</sequence>
<name>A0A182W712_9DIPT</name>
<accession>A0A182W712</accession>
<dbReference type="Proteomes" id="UP000075920">
    <property type="component" value="Unassembled WGS sequence"/>
</dbReference>
<dbReference type="VEuPathDB" id="VectorBase:AMIN006134"/>
<proteinExistence type="predicted"/>
<keyword evidence="3" id="KW-1185">Reference proteome</keyword>
<reference evidence="3" key="1">
    <citation type="submission" date="2013-03" db="EMBL/GenBank/DDBJ databases">
        <title>The Genome Sequence of Anopheles minimus MINIMUS1.</title>
        <authorList>
            <consortium name="The Broad Institute Genomics Platform"/>
            <person name="Neafsey D.E."/>
            <person name="Walton C."/>
            <person name="Walker B."/>
            <person name="Young S.K."/>
            <person name="Zeng Q."/>
            <person name="Gargeya S."/>
            <person name="Fitzgerald M."/>
            <person name="Haas B."/>
            <person name="Abouelleil A."/>
            <person name="Allen A.W."/>
            <person name="Alvarado L."/>
            <person name="Arachchi H.M."/>
            <person name="Berlin A.M."/>
            <person name="Chapman S.B."/>
            <person name="Gainer-Dewar J."/>
            <person name="Goldberg J."/>
            <person name="Griggs A."/>
            <person name="Gujja S."/>
            <person name="Hansen M."/>
            <person name="Howarth C."/>
            <person name="Imamovic A."/>
            <person name="Ireland A."/>
            <person name="Larimer J."/>
            <person name="McCowan C."/>
            <person name="Murphy C."/>
            <person name="Pearson M."/>
            <person name="Poon T.W."/>
            <person name="Priest M."/>
            <person name="Roberts A."/>
            <person name="Saif S."/>
            <person name="Shea T."/>
            <person name="Sisk P."/>
            <person name="Sykes S."/>
            <person name="Wortman J."/>
            <person name="Nusbaum C."/>
            <person name="Birren B."/>
        </authorList>
    </citation>
    <scope>NUCLEOTIDE SEQUENCE [LARGE SCALE GENOMIC DNA]</scope>
    <source>
        <strain evidence="3">MINIMUS1</strain>
    </source>
</reference>
<protein>
    <submittedName>
        <fullName evidence="2">Uncharacterized protein</fullName>
    </submittedName>
</protein>
<dbReference type="STRING" id="112268.A0A182W712"/>
<feature type="compositionally biased region" description="Polar residues" evidence="1">
    <location>
        <begin position="79"/>
        <end position="94"/>
    </location>
</feature>
<organism evidence="2 3">
    <name type="scientific">Anopheles minimus</name>
    <dbReference type="NCBI Taxonomy" id="112268"/>
    <lineage>
        <taxon>Eukaryota</taxon>
        <taxon>Metazoa</taxon>
        <taxon>Ecdysozoa</taxon>
        <taxon>Arthropoda</taxon>
        <taxon>Hexapoda</taxon>
        <taxon>Insecta</taxon>
        <taxon>Pterygota</taxon>
        <taxon>Neoptera</taxon>
        <taxon>Endopterygota</taxon>
        <taxon>Diptera</taxon>
        <taxon>Nematocera</taxon>
        <taxon>Culicoidea</taxon>
        <taxon>Culicidae</taxon>
        <taxon>Anophelinae</taxon>
        <taxon>Anopheles</taxon>
    </lineage>
</organism>
<evidence type="ECO:0000313" key="3">
    <source>
        <dbReference type="Proteomes" id="UP000075920"/>
    </source>
</evidence>
<reference evidence="2" key="2">
    <citation type="submission" date="2020-05" db="UniProtKB">
        <authorList>
            <consortium name="EnsemblMetazoa"/>
        </authorList>
    </citation>
    <scope>IDENTIFICATION</scope>
    <source>
        <strain evidence="2">MINIMUS1</strain>
    </source>
</reference>
<dbReference type="EnsemblMetazoa" id="AMIN006134-RA">
    <property type="protein sequence ID" value="AMIN006134-PA"/>
    <property type="gene ID" value="AMIN006134"/>
</dbReference>
<feature type="region of interest" description="Disordered" evidence="1">
    <location>
        <begin position="77"/>
        <end position="107"/>
    </location>
</feature>
<evidence type="ECO:0000313" key="2">
    <source>
        <dbReference type="EnsemblMetazoa" id="AMIN006134-PA"/>
    </source>
</evidence>
<evidence type="ECO:0000256" key="1">
    <source>
        <dbReference type="SAM" id="MobiDB-lite"/>
    </source>
</evidence>